<protein>
    <submittedName>
        <fullName evidence="1">Uncharacterized protein</fullName>
    </submittedName>
</protein>
<dbReference type="EMBL" id="UYRU01042247">
    <property type="protein sequence ID" value="VDK73900.1"/>
    <property type="molecule type" value="Genomic_DNA"/>
</dbReference>
<evidence type="ECO:0000313" key="1">
    <source>
        <dbReference type="EMBL" id="VDK73900.1"/>
    </source>
</evidence>
<name>A0A3P6T1Y7_DIBLA</name>
<organism evidence="1 2">
    <name type="scientific">Dibothriocephalus latus</name>
    <name type="common">Fish tapeworm</name>
    <name type="synonym">Diphyllobothrium latum</name>
    <dbReference type="NCBI Taxonomy" id="60516"/>
    <lineage>
        <taxon>Eukaryota</taxon>
        <taxon>Metazoa</taxon>
        <taxon>Spiralia</taxon>
        <taxon>Lophotrochozoa</taxon>
        <taxon>Platyhelminthes</taxon>
        <taxon>Cestoda</taxon>
        <taxon>Eucestoda</taxon>
        <taxon>Diphyllobothriidea</taxon>
        <taxon>Diphyllobothriidae</taxon>
        <taxon>Dibothriocephalus</taxon>
    </lineage>
</organism>
<evidence type="ECO:0000313" key="2">
    <source>
        <dbReference type="Proteomes" id="UP000281553"/>
    </source>
</evidence>
<dbReference type="AlphaFoldDB" id="A0A3P6T1Y7"/>
<dbReference type="Proteomes" id="UP000281553">
    <property type="component" value="Unassembled WGS sequence"/>
</dbReference>
<keyword evidence="2" id="KW-1185">Reference proteome</keyword>
<accession>A0A3P6T1Y7</accession>
<sequence>MKDRNTTDERRLYECRVVSNLKQTMKLRGEKYVHTDYKPRFQRTRCEKDLWEGCEKNNLTAAFHDRFYAENCDVWNAMWRIIPQTFNTLSYELKNRNLISSAQMQMQKRQPGSTGIYEHIFAAVETFVYLRKANAAK</sequence>
<reference evidence="1 2" key="1">
    <citation type="submission" date="2018-11" db="EMBL/GenBank/DDBJ databases">
        <authorList>
            <consortium name="Pathogen Informatics"/>
        </authorList>
    </citation>
    <scope>NUCLEOTIDE SEQUENCE [LARGE SCALE GENOMIC DNA]</scope>
</reference>
<gene>
    <name evidence="1" type="ORF">DILT_LOCUS2536</name>
</gene>
<proteinExistence type="predicted"/>